<proteinExistence type="predicted"/>
<keyword evidence="5" id="KW-0539">Nucleus</keyword>
<keyword evidence="9" id="KW-1185">Reference proteome</keyword>
<reference evidence="8 9" key="1">
    <citation type="submission" date="2019-08" db="EMBL/GenBank/DDBJ databases">
        <title>The genome of the soybean aphid Biotype 1, its phylome, world population structure and adaptation to the North American continent.</title>
        <authorList>
            <person name="Giordano R."/>
            <person name="Donthu R.K."/>
            <person name="Hernandez A.G."/>
            <person name="Wright C.L."/>
            <person name="Zimin A.V."/>
        </authorList>
    </citation>
    <scope>NUCLEOTIDE SEQUENCE [LARGE SCALE GENOMIC DNA]</scope>
    <source>
        <tissue evidence="8">Whole aphids</tissue>
    </source>
</reference>
<dbReference type="PANTHER" id="PTHR46481">
    <property type="entry name" value="ZINC FINGER BED DOMAIN-CONTAINING PROTEIN 4"/>
    <property type="match status" value="1"/>
</dbReference>
<keyword evidence="2" id="KW-0479">Metal-binding</keyword>
<evidence type="ECO:0000256" key="5">
    <source>
        <dbReference type="ARBA" id="ARBA00023242"/>
    </source>
</evidence>
<evidence type="ECO:0000313" key="9">
    <source>
        <dbReference type="Proteomes" id="UP000475862"/>
    </source>
</evidence>
<sequence>MSKLKSWVWQYAKRIGDKGYCNMCDEDINEFSCTGGTTGSLGRHLKLVHNLKPTNCQSLSSSTSSSSTCTSTLPLPSSSDFAENDDSDGISEVEGPVNSNVEHKSPVSRKRKRPNVLKVQKSKFACSNERRELIHESLAKLISMNQLPISFCSSIGFKNFMAVVEPNYKVCKQEAMKARINRLKKLVETKIRENLHQTKSIVCTTDGWSSLSQDSYITVTAHTIDLHWNVSSYTLSTHEMEERHTAENLAIQLGNTFNEWEVNSKVIAVVTDNARNIVNAISLISSDTNISSVTCAAHSLQLAINHSLRQDNIQLLVEKCSKLVSHFKHSNIAKRSLEIKQEQLGMAKTALIQYCMTRWNSTFMMLERLYINRSPLANVIADRTITSATMAQKFEITESQWARVEFLIKKLKPLQIITQLFCDEKHSPVSMVRPLLQKVIEKHLSINDTEDDIEIYFKQSLITQIKTRFNLEWTSSSTVNLSQISSLLDPRYKDLEHESLDSRDDIRKELQNILETNYPQVSVTEHTKNSHTSAMEFLYGDEMIDMNDPKIQLQGYLAEPQLRFDLDPFEWWNTRTIKYPIISECAKKYLTIPATSVSSERCFSTAGNIVTPKRSCLLPENVNTLVFLYQNRHLID</sequence>
<dbReference type="SMART" id="SM00614">
    <property type="entry name" value="ZnF_BED"/>
    <property type="match status" value="1"/>
</dbReference>
<name>A0A6G0SWB7_APHGL</name>
<evidence type="ECO:0000256" key="2">
    <source>
        <dbReference type="ARBA" id="ARBA00022723"/>
    </source>
</evidence>
<feature type="region of interest" description="Disordered" evidence="6">
    <location>
        <begin position="58"/>
        <end position="113"/>
    </location>
</feature>
<dbReference type="OrthoDB" id="6593099at2759"/>
<dbReference type="EMBL" id="VYZN01000824">
    <property type="protein sequence ID" value="KAE9522666.1"/>
    <property type="molecule type" value="Genomic_DNA"/>
</dbReference>
<dbReference type="SUPFAM" id="SSF53098">
    <property type="entry name" value="Ribonuclease H-like"/>
    <property type="match status" value="1"/>
</dbReference>
<keyword evidence="3" id="KW-0863">Zinc-finger</keyword>
<dbReference type="GO" id="GO:0046983">
    <property type="term" value="F:protein dimerization activity"/>
    <property type="evidence" value="ECO:0007669"/>
    <property type="project" value="InterPro"/>
</dbReference>
<dbReference type="GO" id="GO:0005634">
    <property type="term" value="C:nucleus"/>
    <property type="evidence" value="ECO:0007669"/>
    <property type="project" value="UniProtKB-SubCell"/>
</dbReference>
<dbReference type="InterPro" id="IPR052035">
    <property type="entry name" value="ZnF_BED_domain_contain"/>
</dbReference>
<dbReference type="Pfam" id="PF05699">
    <property type="entry name" value="Dimer_Tnp_hAT"/>
    <property type="match status" value="1"/>
</dbReference>
<dbReference type="PANTHER" id="PTHR46481:SF10">
    <property type="entry name" value="ZINC FINGER BED DOMAIN-CONTAINING PROTEIN 39"/>
    <property type="match status" value="1"/>
</dbReference>
<feature type="compositionally biased region" description="Low complexity" evidence="6">
    <location>
        <begin position="58"/>
        <end position="79"/>
    </location>
</feature>
<feature type="compositionally biased region" description="Acidic residues" evidence="6">
    <location>
        <begin position="82"/>
        <end position="91"/>
    </location>
</feature>
<evidence type="ECO:0000259" key="7">
    <source>
        <dbReference type="Pfam" id="PF05699"/>
    </source>
</evidence>
<evidence type="ECO:0000256" key="1">
    <source>
        <dbReference type="ARBA" id="ARBA00004123"/>
    </source>
</evidence>
<evidence type="ECO:0000256" key="6">
    <source>
        <dbReference type="SAM" id="MobiDB-lite"/>
    </source>
</evidence>
<dbReference type="GO" id="GO:0008270">
    <property type="term" value="F:zinc ion binding"/>
    <property type="evidence" value="ECO:0007669"/>
    <property type="project" value="UniProtKB-KW"/>
</dbReference>
<protein>
    <recommendedName>
        <fullName evidence="7">HAT C-terminal dimerisation domain-containing protein</fullName>
    </recommendedName>
</protein>
<accession>A0A6G0SWB7</accession>
<evidence type="ECO:0000313" key="8">
    <source>
        <dbReference type="EMBL" id="KAE9522666.1"/>
    </source>
</evidence>
<dbReference type="AlphaFoldDB" id="A0A6G0SWB7"/>
<evidence type="ECO:0000256" key="3">
    <source>
        <dbReference type="ARBA" id="ARBA00022771"/>
    </source>
</evidence>
<comment type="subcellular location">
    <subcellularLocation>
        <location evidence="1">Nucleus</location>
    </subcellularLocation>
</comment>
<dbReference type="Proteomes" id="UP000475862">
    <property type="component" value="Unassembled WGS sequence"/>
</dbReference>
<gene>
    <name evidence="8" type="ORF">AGLY_016939</name>
</gene>
<feature type="domain" description="HAT C-terminal dimerisation" evidence="7">
    <location>
        <begin position="553"/>
        <end position="631"/>
    </location>
</feature>
<organism evidence="8 9">
    <name type="scientific">Aphis glycines</name>
    <name type="common">Soybean aphid</name>
    <dbReference type="NCBI Taxonomy" id="307491"/>
    <lineage>
        <taxon>Eukaryota</taxon>
        <taxon>Metazoa</taxon>
        <taxon>Ecdysozoa</taxon>
        <taxon>Arthropoda</taxon>
        <taxon>Hexapoda</taxon>
        <taxon>Insecta</taxon>
        <taxon>Pterygota</taxon>
        <taxon>Neoptera</taxon>
        <taxon>Paraneoptera</taxon>
        <taxon>Hemiptera</taxon>
        <taxon>Sternorrhyncha</taxon>
        <taxon>Aphidomorpha</taxon>
        <taxon>Aphidoidea</taxon>
        <taxon>Aphididae</taxon>
        <taxon>Aphidini</taxon>
        <taxon>Aphis</taxon>
        <taxon>Aphis</taxon>
    </lineage>
</organism>
<comment type="caution">
    <text evidence="8">The sequence shown here is derived from an EMBL/GenBank/DDBJ whole genome shotgun (WGS) entry which is preliminary data.</text>
</comment>
<dbReference type="InterPro" id="IPR008906">
    <property type="entry name" value="HATC_C_dom"/>
</dbReference>
<evidence type="ECO:0000256" key="4">
    <source>
        <dbReference type="ARBA" id="ARBA00022833"/>
    </source>
</evidence>
<keyword evidence="4" id="KW-0862">Zinc</keyword>
<dbReference type="InterPro" id="IPR012337">
    <property type="entry name" value="RNaseH-like_sf"/>
</dbReference>